<comment type="caution">
    <text evidence="1">The sequence shown here is derived from an EMBL/GenBank/DDBJ whole genome shotgun (WGS) entry which is preliminary data.</text>
</comment>
<accession>A0A9P6L2Y7</accession>
<organism evidence="1 2">
    <name type="scientific">Thelephora terrestris</name>
    <dbReference type="NCBI Taxonomy" id="56493"/>
    <lineage>
        <taxon>Eukaryota</taxon>
        <taxon>Fungi</taxon>
        <taxon>Dikarya</taxon>
        <taxon>Basidiomycota</taxon>
        <taxon>Agaricomycotina</taxon>
        <taxon>Agaricomycetes</taxon>
        <taxon>Thelephorales</taxon>
        <taxon>Thelephoraceae</taxon>
        <taxon>Thelephora</taxon>
    </lineage>
</organism>
<reference evidence="1" key="1">
    <citation type="journal article" date="2020" name="Nat. Commun.">
        <title>Large-scale genome sequencing of mycorrhizal fungi provides insights into the early evolution of symbiotic traits.</title>
        <authorList>
            <person name="Miyauchi S."/>
            <person name="Kiss E."/>
            <person name="Kuo A."/>
            <person name="Drula E."/>
            <person name="Kohler A."/>
            <person name="Sanchez-Garcia M."/>
            <person name="Morin E."/>
            <person name="Andreopoulos B."/>
            <person name="Barry K.W."/>
            <person name="Bonito G."/>
            <person name="Buee M."/>
            <person name="Carver A."/>
            <person name="Chen C."/>
            <person name="Cichocki N."/>
            <person name="Clum A."/>
            <person name="Culley D."/>
            <person name="Crous P.W."/>
            <person name="Fauchery L."/>
            <person name="Girlanda M."/>
            <person name="Hayes R.D."/>
            <person name="Keri Z."/>
            <person name="LaButti K."/>
            <person name="Lipzen A."/>
            <person name="Lombard V."/>
            <person name="Magnuson J."/>
            <person name="Maillard F."/>
            <person name="Murat C."/>
            <person name="Nolan M."/>
            <person name="Ohm R.A."/>
            <person name="Pangilinan J."/>
            <person name="Pereira M.F."/>
            <person name="Perotto S."/>
            <person name="Peter M."/>
            <person name="Pfister S."/>
            <person name="Riley R."/>
            <person name="Sitrit Y."/>
            <person name="Stielow J.B."/>
            <person name="Szollosi G."/>
            <person name="Zifcakova L."/>
            <person name="Stursova M."/>
            <person name="Spatafora J.W."/>
            <person name="Tedersoo L."/>
            <person name="Vaario L.M."/>
            <person name="Yamada A."/>
            <person name="Yan M."/>
            <person name="Wang P."/>
            <person name="Xu J."/>
            <person name="Bruns T."/>
            <person name="Baldrian P."/>
            <person name="Vilgalys R."/>
            <person name="Dunand C."/>
            <person name="Henrissat B."/>
            <person name="Grigoriev I.V."/>
            <person name="Hibbett D."/>
            <person name="Nagy L.G."/>
            <person name="Martin F.M."/>
        </authorList>
    </citation>
    <scope>NUCLEOTIDE SEQUENCE</scope>
    <source>
        <strain evidence="1">UH-Tt-Lm1</strain>
    </source>
</reference>
<dbReference type="Proteomes" id="UP000736335">
    <property type="component" value="Unassembled WGS sequence"/>
</dbReference>
<dbReference type="AlphaFoldDB" id="A0A9P6L2Y7"/>
<dbReference type="EMBL" id="WIUZ02000015">
    <property type="protein sequence ID" value="KAF9780981.1"/>
    <property type="molecule type" value="Genomic_DNA"/>
</dbReference>
<protein>
    <submittedName>
        <fullName evidence="1">Uncharacterized protein</fullName>
    </submittedName>
</protein>
<sequence length="210" mass="22630">MSTTTTPVNISGVPCIGSGVHVTLSDIGHAGTPDCIEANFLDIAWSAPVSTTQTNSASSTPATSFTVLAMSISDTNQTRPIQPLCTWALQFKFLLSYKMALSYFFIMAGTRAKNKTARPAAPVMTNATKIKAGIPTAKRQTKKISKADQIRELKAHLATFEHPDDSDSVSKEPLFLRDSSPEDIDRLIVGSKAPTKLDAKDYHWGQGLAC</sequence>
<keyword evidence="2" id="KW-1185">Reference proteome</keyword>
<gene>
    <name evidence="1" type="ORF">BJ322DRAFT_1112370</name>
</gene>
<name>A0A9P6L2Y7_9AGAM</name>
<proteinExistence type="predicted"/>
<evidence type="ECO:0000313" key="2">
    <source>
        <dbReference type="Proteomes" id="UP000736335"/>
    </source>
</evidence>
<evidence type="ECO:0000313" key="1">
    <source>
        <dbReference type="EMBL" id="KAF9780981.1"/>
    </source>
</evidence>
<reference evidence="1" key="2">
    <citation type="submission" date="2020-11" db="EMBL/GenBank/DDBJ databases">
        <authorList>
            <consortium name="DOE Joint Genome Institute"/>
            <person name="Kuo A."/>
            <person name="Miyauchi S."/>
            <person name="Kiss E."/>
            <person name="Drula E."/>
            <person name="Kohler A."/>
            <person name="Sanchez-Garcia M."/>
            <person name="Andreopoulos B."/>
            <person name="Barry K.W."/>
            <person name="Bonito G."/>
            <person name="Buee M."/>
            <person name="Carver A."/>
            <person name="Chen C."/>
            <person name="Cichocki N."/>
            <person name="Clum A."/>
            <person name="Culley D."/>
            <person name="Crous P.W."/>
            <person name="Fauchery L."/>
            <person name="Girlanda M."/>
            <person name="Hayes R."/>
            <person name="Keri Z."/>
            <person name="Labutti K."/>
            <person name="Lipzen A."/>
            <person name="Lombard V."/>
            <person name="Magnuson J."/>
            <person name="Maillard F."/>
            <person name="Morin E."/>
            <person name="Murat C."/>
            <person name="Nolan M."/>
            <person name="Ohm R."/>
            <person name="Pangilinan J."/>
            <person name="Pereira M."/>
            <person name="Perotto S."/>
            <person name="Peter M."/>
            <person name="Riley R."/>
            <person name="Sitrit Y."/>
            <person name="Stielow B."/>
            <person name="Szollosi G."/>
            <person name="Zifcakova L."/>
            <person name="Stursova M."/>
            <person name="Spatafora J.W."/>
            <person name="Tedersoo L."/>
            <person name="Vaario L.-M."/>
            <person name="Yamada A."/>
            <person name="Yan M."/>
            <person name="Wang P."/>
            <person name="Xu J."/>
            <person name="Bruns T."/>
            <person name="Baldrian P."/>
            <person name="Vilgalys R."/>
            <person name="Henrissat B."/>
            <person name="Grigoriev I.V."/>
            <person name="Hibbett D."/>
            <person name="Nagy L.G."/>
            <person name="Martin F.M."/>
        </authorList>
    </citation>
    <scope>NUCLEOTIDE SEQUENCE</scope>
    <source>
        <strain evidence="1">UH-Tt-Lm1</strain>
    </source>
</reference>